<dbReference type="STRING" id="1036808.A0A0C3DVA1"/>
<keyword evidence="2" id="KW-1185">Reference proteome</keyword>
<proteinExistence type="predicted"/>
<dbReference type="InterPro" id="IPR046521">
    <property type="entry name" value="DUF6698"/>
</dbReference>
<dbReference type="Pfam" id="PF20414">
    <property type="entry name" value="DUF6698"/>
    <property type="match status" value="1"/>
</dbReference>
<reference evidence="1 2" key="1">
    <citation type="submission" date="2014-04" db="EMBL/GenBank/DDBJ databases">
        <authorList>
            <consortium name="DOE Joint Genome Institute"/>
            <person name="Kuo A."/>
            <person name="Kohler A."/>
            <person name="Nagy L.G."/>
            <person name="Floudas D."/>
            <person name="Copeland A."/>
            <person name="Barry K.W."/>
            <person name="Cichocki N."/>
            <person name="Veneault-Fourrey C."/>
            <person name="LaButti K."/>
            <person name="Lindquist E.A."/>
            <person name="Lipzen A."/>
            <person name="Lundell T."/>
            <person name="Morin E."/>
            <person name="Murat C."/>
            <person name="Sun H."/>
            <person name="Tunlid A."/>
            <person name="Henrissat B."/>
            <person name="Grigoriev I.V."/>
            <person name="Hibbett D.S."/>
            <person name="Martin F."/>
            <person name="Nordberg H.P."/>
            <person name="Cantor M.N."/>
            <person name="Hua S.X."/>
        </authorList>
    </citation>
    <scope>NUCLEOTIDE SEQUENCE [LARGE SCALE GENOMIC DNA]</scope>
    <source>
        <strain evidence="1 2">Foug A</strain>
    </source>
</reference>
<name>A0A0C3DVA1_9AGAM</name>
<dbReference type="InParanoid" id="A0A0C3DVA1"/>
<gene>
    <name evidence="1" type="ORF">SCLCIDRAFT_26864</name>
</gene>
<organism evidence="1 2">
    <name type="scientific">Scleroderma citrinum Foug A</name>
    <dbReference type="NCBI Taxonomy" id="1036808"/>
    <lineage>
        <taxon>Eukaryota</taxon>
        <taxon>Fungi</taxon>
        <taxon>Dikarya</taxon>
        <taxon>Basidiomycota</taxon>
        <taxon>Agaricomycotina</taxon>
        <taxon>Agaricomycetes</taxon>
        <taxon>Agaricomycetidae</taxon>
        <taxon>Boletales</taxon>
        <taxon>Sclerodermatineae</taxon>
        <taxon>Sclerodermataceae</taxon>
        <taxon>Scleroderma</taxon>
    </lineage>
</organism>
<accession>A0A0C3DVA1</accession>
<evidence type="ECO:0000313" key="2">
    <source>
        <dbReference type="Proteomes" id="UP000053989"/>
    </source>
</evidence>
<dbReference type="EMBL" id="KN822066">
    <property type="protein sequence ID" value="KIM60074.1"/>
    <property type="molecule type" value="Genomic_DNA"/>
</dbReference>
<dbReference type="OrthoDB" id="2683212at2759"/>
<evidence type="ECO:0000313" key="1">
    <source>
        <dbReference type="EMBL" id="KIM60074.1"/>
    </source>
</evidence>
<dbReference type="AlphaFoldDB" id="A0A0C3DVA1"/>
<dbReference type="HOGENOM" id="CLU_163538_0_0_1"/>
<sequence length="124" mass="13918">MGEDDAELLSAIEWKELAIFRELLKMVPGLEARLMESSEDEVISISDLIQKGINGARADDTKGMKGAIIDWITPKGQSLTPHIPRNVKSGRGFNHERTRALLCPAGLDWNNTEYFFYSLPNQID</sequence>
<dbReference type="Proteomes" id="UP000053989">
    <property type="component" value="Unassembled WGS sequence"/>
</dbReference>
<reference evidence="2" key="2">
    <citation type="submission" date="2015-01" db="EMBL/GenBank/DDBJ databases">
        <title>Evolutionary Origins and Diversification of the Mycorrhizal Mutualists.</title>
        <authorList>
            <consortium name="DOE Joint Genome Institute"/>
            <consortium name="Mycorrhizal Genomics Consortium"/>
            <person name="Kohler A."/>
            <person name="Kuo A."/>
            <person name="Nagy L.G."/>
            <person name="Floudas D."/>
            <person name="Copeland A."/>
            <person name="Barry K.W."/>
            <person name="Cichocki N."/>
            <person name="Veneault-Fourrey C."/>
            <person name="LaButti K."/>
            <person name="Lindquist E.A."/>
            <person name="Lipzen A."/>
            <person name="Lundell T."/>
            <person name="Morin E."/>
            <person name="Murat C."/>
            <person name="Riley R."/>
            <person name="Ohm R."/>
            <person name="Sun H."/>
            <person name="Tunlid A."/>
            <person name="Henrissat B."/>
            <person name="Grigoriev I.V."/>
            <person name="Hibbett D.S."/>
            <person name="Martin F."/>
        </authorList>
    </citation>
    <scope>NUCLEOTIDE SEQUENCE [LARGE SCALE GENOMIC DNA]</scope>
    <source>
        <strain evidence="2">Foug A</strain>
    </source>
</reference>
<protein>
    <submittedName>
        <fullName evidence="1">Uncharacterized protein</fullName>
    </submittedName>
</protein>